<dbReference type="InterPro" id="IPR012675">
    <property type="entry name" value="Beta-grasp_dom_sf"/>
</dbReference>
<sequence>MRLEVRLFAYFREGRGKKIFIDDDNISTIKEVLEFINLGEEEISLLLLNGFDGTVHRQLKDGDVLSLFPPVGGG</sequence>
<gene>
    <name evidence="1" type="ORF">SAMN02745207_00646</name>
</gene>
<keyword evidence="2" id="KW-1185">Reference proteome</keyword>
<dbReference type="Pfam" id="PF02597">
    <property type="entry name" value="ThiS"/>
    <property type="match status" value="1"/>
</dbReference>
<protein>
    <submittedName>
        <fullName evidence="1">Molybdopterin converting factor, small subunit</fullName>
    </submittedName>
</protein>
<dbReference type="RefSeq" id="WP_073336942.1">
    <property type="nucleotide sequence ID" value="NZ_FQXM01000003.1"/>
</dbReference>
<dbReference type="InterPro" id="IPR016155">
    <property type="entry name" value="Mopterin_synth/thiamin_S_b"/>
</dbReference>
<dbReference type="OrthoDB" id="9801945at2"/>
<dbReference type="STRING" id="1121316.SAMN02745207_00646"/>
<reference evidence="1 2" key="1">
    <citation type="submission" date="2016-11" db="EMBL/GenBank/DDBJ databases">
        <authorList>
            <person name="Jaros S."/>
            <person name="Januszkiewicz K."/>
            <person name="Wedrychowicz H."/>
        </authorList>
    </citation>
    <scope>NUCLEOTIDE SEQUENCE [LARGE SCALE GENOMIC DNA]</scope>
    <source>
        <strain evidence="1 2">DSM 8605</strain>
    </source>
</reference>
<name>A0A1M5RPZ5_9CLOT</name>
<dbReference type="SUPFAM" id="SSF54285">
    <property type="entry name" value="MoaD/ThiS"/>
    <property type="match status" value="1"/>
</dbReference>
<dbReference type="AlphaFoldDB" id="A0A1M5RPZ5"/>
<evidence type="ECO:0000313" key="2">
    <source>
        <dbReference type="Proteomes" id="UP000184447"/>
    </source>
</evidence>
<accession>A0A1M5RPZ5</accession>
<dbReference type="Gene3D" id="3.10.20.30">
    <property type="match status" value="1"/>
</dbReference>
<dbReference type="EMBL" id="FQXM01000003">
    <property type="protein sequence ID" value="SHH28178.1"/>
    <property type="molecule type" value="Genomic_DNA"/>
</dbReference>
<evidence type="ECO:0000313" key="1">
    <source>
        <dbReference type="EMBL" id="SHH28178.1"/>
    </source>
</evidence>
<dbReference type="Proteomes" id="UP000184447">
    <property type="component" value="Unassembled WGS sequence"/>
</dbReference>
<organism evidence="1 2">
    <name type="scientific">Clostridium grantii DSM 8605</name>
    <dbReference type="NCBI Taxonomy" id="1121316"/>
    <lineage>
        <taxon>Bacteria</taxon>
        <taxon>Bacillati</taxon>
        <taxon>Bacillota</taxon>
        <taxon>Clostridia</taxon>
        <taxon>Eubacteriales</taxon>
        <taxon>Clostridiaceae</taxon>
        <taxon>Clostridium</taxon>
    </lineage>
</organism>
<dbReference type="InterPro" id="IPR003749">
    <property type="entry name" value="ThiS/MoaD-like"/>
</dbReference>
<proteinExistence type="predicted"/>